<dbReference type="PANTHER" id="PTHR30471:SF3">
    <property type="entry name" value="UPF0758 PROTEIN YEES-RELATED"/>
    <property type="match status" value="1"/>
</dbReference>
<dbReference type="PANTHER" id="PTHR30471">
    <property type="entry name" value="DNA REPAIR PROTEIN RADC"/>
    <property type="match status" value="1"/>
</dbReference>
<dbReference type="Pfam" id="PF04002">
    <property type="entry name" value="RadC"/>
    <property type="match status" value="1"/>
</dbReference>
<evidence type="ECO:0000259" key="3">
    <source>
        <dbReference type="Pfam" id="PF20582"/>
    </source>
</evidence>
<dbReference type="InterPro" id="IPR001405">
    <property type="entry name" value="UPF0758"/>
</dbReference>
<name>A0ABT1W4T5_9PROT</name>
<dbReference type="RefSeq" id="WP_422863329.1">
    <property type="nucleotide sequence ID" value="NZ_JAMSKV010000003.1"/>
</dbReference>
<gene>
    <name evidence="4" type="ORF">NFI95_05350</name>
</gene>
<dbReference type="InterPro" id="IPR010994">
    <property type="entry name" value="RuvA_2-like"/>
</dbReference>
<evidence type="ECO:0000313" key="5">
    <source>
        <dbReference type="Proteomes" id="UP001524587"/>
    </source>
</evidence>
<feature type="domain" description="UPF0758" evidence="3">
    <location>
        <begin position="2"/>
        <end position="64"/>
    </location>
</feature>
<dbReference type="Proteomes" id="UP001524587">
    <property type="component" value="Unassembled WGS sequence"/>
</dbReference>
<reference evidence="4 5" key="1">
    <citation type="submission" date="2022-06" db="EMBL/GenBank/DDBJ databases">
        <title>Endosaccharibacter gen. nov., sp. nov., endophytic bacteria isolated from sugarcane.</title>
        <authorList>
            <person name="Pitiwittayakul N."/>
            <person name="Yukphan P."/>
            <person name="Charoenyingcharoen P."/>
            <person name="Tanasupawat S."/>
        </authorList>
    </citation>
    <scope>NUCLEOTIDE SEQUENCE [LARGE SCALE GENOMIC DNA]</scope>
    <source>
        <strain evidence="4 5">KSS8</strain>
    </source>
</reference>
<feature type="domain" description="RadC-like JAB" evidence="2">
    <location>
        <begin position="93"/>
        <end position="209"/>
    </location>
</feature>
<accession>A0ABT1W4T5</accession>
<dbReference type="Pfam" id="PF20582">
    <property type="entry name" value="UPF0758_N"/>
    <property type="match status" value="1"/>
</dbReference>
<evidence type="ECO:0000313" key="4">
    <source>
        <dbReference type="EMBL" id="MCQ8277869.1"/>
    </source>
</evidence>
<dbReference type="EMBL" id="JAMSKV010000003">
    <property type="protein sequence ID" value="MCQ8277869.1"/>
    <property type="molecule type" value="Genomic_DNA"/>
</dbReference>
<keyword evidence="1" id="KW-0482">Metalloprotease</keyword>
<organism evidence="4 5">
    <name type="scientific">Endosaccharibacter trunci</name>
    <dbReference type="NCBI Taxonomy" id="2812733"/>
    <lineage>
        <taxon>Bacteria</taxon>
        <taxon>Pseudomonadati</taxon>
        <taxon>Pseudomonadota</taxon>
        <taxon>Alphaproteobacteria</taxon>
        <taxon>Acetobacterales</taxon>
        <taxon>Acetobacteraceae</taxon>
        <taxon>Endosaccharibacter</taxon>
    </lineage>
</organism>
<protein>
    <submittedName>
        <fullName evidence="4">DNA repair protein RadC</fullName>
    </submittedName>
</protein>
<comment type="caution">
    <text evidence="4">The sequence shown here is derived from an EMBL/GenBank/DDBJ whole genome shotgun (WGS) entry which is preliminary data.</text>
</comment>
<proteinExistence type="predicted"/>
<keyword evidence="5" id="KW-1185">Reference proteome</keyword>
<dbReference type="InterPro" id="IPR046778">
    <property type="entry name" value="UPF0758_N"/>
</dbReference>
<keyword evidence="1" id="KW-0378">Hydrolase</keyword>
<dbReference type="Gene3D" id="3.40.140.10">
    <property type="entry name" value="Cytidine Deaminase, domain 2"/>
    <property type="match status" value="1"/>
</dbReference>
<sequence>MRERLLSRGAAALADYEILEMLLFLGIPRRDTKPLAKELINRFGDLAAVLSAPPDALAVRGGLGADAVSVLGMPREAAARLSLAEDRARPVLNNWDRLLAYFDTALQGAVPGQLRMLLLDNRNRLLSDEPLAGEAEDLPHALAARALFLHATALVLVRVLPPGPLDKALPRKEATLATALGRAIAPLNIVLHDHMLVGGANWISLRQKSLL</sequence>
<evidence type="ECO:0000256" key="1">
    <source>
        <dbReference type="ARBA" id="ARBA00023049"/>
    </source>
</evidence>
<evidence type="ECO:0000259" key="2">
    <source>
        <dbReference type="Pfam" id="PF04002"/>
    </source>
</evidence>
<dbReference type="SUPFAM" id="SSF47781">
    <property type="entry name" value="RuvA domain 2-like"/>
    <property type="match status" value="1"/>
</dbReference>
<keyword evidence="1" id="KW-0645">Protease</keyword>
<dbReference type="InterPro" id="IPR025657">
    <property type="entry name" value="RadC_JAB"/>
</dbReference>